<keyword evidence="5" id="KW-1185">Reference proteome</keyword>
<protein>
    <submittedName>
        <fullName evidence="4">Uncharacterized protein</fullName>
    </submittedName>
</protein>
<dbReference type="Proteomes" id="UP001314263">
    <property type="component" value="Unassembled WGS sequence"/>
</dbReference>
<evidence type="ECO:0000256" key="1">
    <source>
        <dbReference type="ARBA" id="ARBA00004123"/>
    </source>
</evidence>
<evidence type="ECO:0000313" key="5">
    <source>
        <dbReference type="Proteomes" id="UP001314263"/>
    </source>
</evidence>
<gene>
    <name evidence="4" type="ORF">CVIRNUC_001600</name>
</gene>
<keyword evidence="2" id="KW-0539">Nucleus</keyword>
<dbReference type="PANTHER" id="PTHR23424:SF23">
    <property type="entry name" value="PROTEIN SAAL1"/>
    <property type="match status" value="1"/>
</dbReference>
<name>A0AAV1HX22_9CHLO</name>
<evidence type="ECO:0000313" key="4">
    <source>
        <dbReference type="EMBL" id="CAK0745152.1"/>
    </source>
</evidence>
<dbReference type="SUPFAM" id="SSF48371">
    <property type="entry name" value="ARM repeat"/>
    <property type="match status" value="1"/>
</dbReference>
<accession>A0AAV1HX22</accession>
<dbReference type="Gene3D" id="1.25.10.10">
    <property type="entry name" value="Leucine-rich Repeat Variant"/>
    <property type="match status" value="1"/>
</dbReference>
<dbReference type="InterPro" id="IPR052464">
    <property type="entry name" value="Synovial_Prolif_Regulator"/>
</dbReference>
<proteinExistence type="inferred from homology"/>
<dbReference type="InterPro" id="IPR011989">
    <property type="entry name" value="ARM-like"/>
</dbReference>
<dbReference type="PANTHER" id="PTHR23424">
    <property type="entry name" value="SERUM AMYLOID A"/>
    <property type="match status" value="1"/>
</dbReference>
<evidence type="ECO:0000256" key="2">
    <source>
        <dbReference type="ARBA" id="ARBA00023242"/>
    </source>
</evidence>
<dbReference type="AlphaFoldDB" id="A0AAV1HX22"/>
<dbReference type="EMBL" id="CAUYUE010000002">
    <property type="protein sequence ID" value="CAK0745152.1"/>
    <property type="molecule type" value="Genomic_DNA"/>
</dbReference>
<dbReference type="InterPro" id="IPR016024">
    <property type="entry name" value="ARM-type_fold"/>
</dbReference>
<reference evidence="4 5" key="1">
    <citation type="submission" date="2023-10" db="EMBL/GenBank/DDBJ databases">
        <authorList>
            <person name="Maclean D."/>
            <person name="Macfadyen A."/>
        </authorList>
    </citation>
    <scope>NUCLEOTIDE SEQUENCE [LARGE SCALE GENOMIC DNA]</scope>
</reference>
<organism evidence="4 5">
    <name type="scientific">Coccomyxa viridis</name>
    <dbReference type="NCBI Taxonomy" id="1274662"/>
    <lineage>
        <taxon>Eukaryota</taxon>
        <taxon>Viridiplantae</taxon>
        <taxon>Chlorophyta</taxon>
        <taxon>core chlorophytes</taxon>
        <taxon>Trebouxiophyceae</taxon>
        <taxon>Trebouxiophyceae incertae sedis</taxon>
        <taxon>Coccomyxaceae</taxon>
        <taxon>Coccomyxa</taxon>
    </lineage>
</organism>
<evidence type="ECO:0000256" key="3">
    <source>
        <dbReference type="ARBA" id="ARBA00038401"/>
    </source>
</evidence>
<comment type="subcellular location">
    <subcellularLocation>
        <location evidence="1">Nucleus</location>
    </subcellularLocation>
</comment>
<comment type="similarity">
    <text evidence="3">Belongs to the SAAL1 family.</text>
</comment>
<comment type="caution">
    <text evidence="4">The sequence shown here is derived from an EMBL/GenBank/DDBJ whole genome shotgun (WGS) entry which is preliminary data.</text>
</comment>
<dbReference type="GO" id="GO:0005634">
    <property type="term" value="C:nucleus"/>
    <property type="evidence" value="ECO:0007669"/>
    <property type="project" value="UniProtKB-SubCell"/>
</dbReference>
<sequence length="460" mass="49128">MATQHPSQSASLVPESAIIHLIKQLLTDEPSRKGMHDNTSRDALENSGDEARQDAGCVLWDMAAVQEHADVMADNLIFDILLELILDMDTPDRISEISLGILANMACHPHLQGKLAGAPRLQQAVLQALLTMDDAGCICEACRLLSAVMAGSHVSAWLSCITKDLGSRVTWLLEATQNSDVLERTCQLITAIVSASSSGIQLLLGRDLLGKLKIPLEDYRCNAMASCPQQASEWDDAEDGCDSYPSLPAVEAVLDALEACTEEEEGVAAMGAHTDLLQLLAQLMGPRAALLVRGRAAVLLSILSSSGAAAIFAENADAAILLVRFLKDAHDSEHCRVFKDAAWTLLAGALKELQTRVGAKEKHQALQKLCSKAQDISAAAKADELEPQESTRGNFVAGMLEAMCSSEPAGLQSPSGTEGDQCKLTKEQTSCEAKHRCRGDAIGRSIPCKIATIGRSRKSP</sequence>